<dbReference type="HOGENOM" id="CLU_021952_0_0_1"/>
<proteinExistence type="predicted"/>
<dbReference type="FunFam" id="1.25.40.10:FF:000255">
    <property type="entry name" value="Pentatricopeptide repeat-containing protein 1, mitochondrial"/>
    <property type="match status" value="1"/>
</dbReference>
<dbReference type="GO" id="GO:0042780">
    <property type="term" value="P:tRNA 3'-end processing"/>
    <property type="evidence" value="ECO:0007669"/>
    <property type="project" value="Ensembl"/>
</dbReference>
<feature type="repeat" description="PPR" evidence="1">
    <location>
        <begin position="361"/>
        <end position="395"/>
    </location>
</feature>
<keyword evidence="4" id="KW-1185">Reference proteome</keyword>
<dbReference type="GO" id="GO:0032543">
    <property type="term" value="P:mitochondrial translation"/>
    <property type="evidence" value="ECO:0007669"/>
    <property type="project" value="Ensembl"/>
</dbReference>
<feature type="compositionally biased region" description="Pro residues" evidence="2">
    <location>
        <begin position="103"/>
        <end position="115"/>
    </location>
</feature>
<reference evidence="3 4" key="1">
    <citation type="submission" date="2017-10" db="EMBL/GenBank/DDBJ databases">
        <title>A new Pekin duck reference genome.</title>
        <authorList>
            <person name="Hou Z.-C."/>
            <person name="Zhou Z.-K."/>
            <person name="Zhu F."/>
            <person name="Hou S.-S."/>
        </authorList>
    </citation>
    <scope>NUCLEOTIDE SEQUENCE [LARGE SCALE GENOMIC DNA]</scope>
</reference>
<dbReference type="Gene3D" id="1.25.40.10">
    <property type="entry name" value="Tetratricopeptide repeat domain"/>
    <property type="match status" value="3"/>
</dbReference>
<dbReference type="PROSITE" id="PS51375">
    <property type="entry name" value="PPR"/>
    <property type="match status" value="2"/>
</dbReference>
<accession>U3IGX5</accession>
<gene>
    <name evidence="3" type="primary">PTCD1</name>
</gene>
<dbReference type="GO" id="GO:0000049">
    <property type="term" value="F:tRNA binding"/>
    <property type="evidence" value="ECO:0007669"/>
    <property type="project" value="Ensembl"/>
</dbReference>
<dbReference type="Pfam" id="PF13812">
    <property type="entry name" value="PPR_3"/>
    <property type="match status" value="3"/>
</dbReference>
<dbReference type="FunFam" id="1.25.40.10:FF:000638">
    <property type="entry name" value="Pentatricopeptide repeat domain 1"/>
    <property type="match status" value="1"/>
</dbReference>
<feature type="compositionally biased region" description="Acidic residues" evidence="2">
    <location>
        <begin position="267"/>
        <end position="278"/>
    </location>
</feature>
<dbReference type="STRING" id="8840.ENSAPLP00000006497"/>
<dbReference type="GO" id="GO:0005759">
    <property type="term" value="C:mitochondrial matrix"/>
    <property type="evidence" value="ECO:0007669"/>
    <property type="project" value="TreeGrafter"/>
</dbReference>
<dbReference type="InterPro" id="IPR002885">
    <property type="entry name" value="PPR_rpt"/>
</dbReference>
<reference evidence="3" key="2">
    <citation type="submission" date="2025-08" db="UniProtKB">
        <authorList>
            <consortium name="Ensembl"/>
        </authorList>
    </citation>
    <scope>IDENTIFICATION</scope>
</reference>
<dbReference type="Ensembl" id="ENSAPLT00000007143.2">
    <property type="protein sequence ID" value="ENSAPLP00000006497.2"/>
    <property type="gene ID" value="ENSAPLG00000006862.2"/>
</dbReference>
<evidence type="ECO:0000313" key="3">
    <source>
        <dbReference type="Ensembl" id="ENSAPLP00000006497.2"/>
    </source>
</evidence>
<dbReference type="PROSITE" id="PS51257">
    <property type="entry name" value="PROKAR_LIPOPROTEIN"/>
    <property type="match status" value="1"/>
</dbReference>
<sequence length="874" mass="95091">MPGKGSGCAPSCCSTASSRSNLMWSTLAMSSCMVAAGGRRQREGRGGMVGAGCGQARPGLARPSLLRFGSASAVGEAAAAPLRAAPPAWGCREPASDPRLTAPGPPLPPPPPPPSSLLLFPRRRLEEPSPHLPLGPVLGSRAPFFPQGPPAMRHSPLRFLLAIAPRGRGQPRGVASGSPGVSSGSPRASSVPLGASSVPSGVPSVPLGVPSGSPSIPSVLPGVPSAPHRIPPSVPPQLWGRRALSSSPGPPHSKDQGEGEGSGGCREEDEDDDDDEGVEFGTLSTRFSARKFYHKATPRSRDLKLEEEGEEDMGRKPRRGPRNTPYWYFLRCKALIKEDKLAEALELFEVQMLKEERVQPEESNYTVLIGGCGRVGYVKKAFKLYNDMKKRGLTPTEPTYTALFNACAESPWKDSGLQSALKLRQQLKSKNQELNLITYHALLKVCALCSDLRMCFDVLKEIVQKGHVPTAETFSFLLMSCIKDSESGFRYALQVWKQMAKLGIKANSHTYNLMLRAARDCGIGDPVVASQVLLSPADGSSPQLRLAPSTQKVKNQRKKGSEGAPAVQLDVEAMEKQLFQQSSVQPEELIRQQRKDVNEAEMKLVPAGLNSSTEALVPDAAVVSLGTVATPSHRLALMGDVEGFLNKMKEDNAEPNIKTFTLLAELVEPQSPSESSLLALLDEHKVKVDVTFFNALIRKKSKQGDLEGAKSLLPALAKRSLSPNLQTFCSLAIACHREKDGLQLLSDLKTSGITPNKYIYSALISAAVKQLDYSYLTEILRDMRNNEVPPNEVIIRQLEFAAQYPPKFDRYKSKNPYLVKIDGFRGYYHRWLKVMAGEETPHPWEKYRTAKRSVGEDKEEDVQGKLRQDAAADS</sequence>
<dbReference type="OMA" id="GWESDSH"/>
<dbReference type="Proteomes" id="UP000016666">
    <property type="component" value="Chromosome 15"/>
</dbReference>
<evidence type="ECO:0000313" key="4">
    <source>
        <dbReference type="Proteomes" id="UP000016666"/>
    </source>
</evidence>
<dbReference type="PANTHER" id="PTHR24014">
    <property type="entry name" value="2-OXOGLUTARATE AND IRON-DEPENDENT OXYGENASE DOMAIN-CONTAINING PROTEIN 2"/>
    <property type="match status" value="1"/>
</dbReference>
<feature type="repeat" description="PPR" evidence="1">
    <location>
        <begin position="435"/>
        <end position="469"/>
    </location>
</feature>
<feature type="region of interest" description="Disordered" evidence="2">
    <location>
        <begin position="168"/>
        <end position="281"/>
    </location>
</feature>
<feature type="region of interest" description="Disordered" evidence="2">
    <location>
        <begin position="537"/>
        <end position="564"/>
    </location>
</feature>
<feature type="region of interest" description="Disordered" evidence="2">
    <location>
        <begin position="87"/>
        <end position="115"/>
    </location>
</feature>
<dbReference type="Pfam" id="PF13041">
    <property type="entry name" value="PPR_2"/>
    <property type="match status" value="1"/>
</dbReference>
<organism evidence="3 4">
    <name type="scientific">Anas platyrhynchos platyrhynchos</name>
    <name type="common">Northern mallard</name>
    <dbReference type="NCBI Taxonomy" id="8840"/>
    <lineage>
        <taxon>Eukaryota</taxon>
        <taxon>Metazoa</taxon>
        <taxon>Chordata</taxon>
        <taxon>Craniata</taxon>
        <taxon>Vertebrata</taxon>
        <taxon>Euteleostomi</taxon>
        <taxon>Archelosauria</taxon>
        <taxon>Archosauria</taxon>
        <taxon>Dinosauria</taxon>
        <taxon>Saurischia</taxon>
        <taxon>Theropoda</taxon>
        <taxon>Coelurosauria</taxon>
        <taxon>Aves</taxon>
        <taxon>Neognathae</taxon>
        <taxon>Galloanserae</taxon>
        <taxon>Anseriformes</taxon>
        <taxon>Anatidae</taxon>
        <taxon>Anatinae</taxon>
        <taxon>Anas</taxon>
    </lineage>
</organism>
<feature type="region of interest" description="Disordered" evidence="2">
    <location>
        <begin position="298"/>
        <end position="320"/>
    </location>
</feature>
<feature type="region of interest" description="Disordered" evidence="2">
    <location>
        <begin position="845"/>
        <end position="874"/>
    </location>
</feature>
<dbReference type="FunFam" id="1.25.40.10:FF:001927">
    <property type="entry name" value="Pentatricopeptide repeat domain 1"/>
    <property type="match status" value="1"/>
</dbReference>
<dbReference type="GeneTree" id="ENSGT00940000153974"/>
<protein>
    <submittedName>
        <fullName evidence="3">Pentatricopeptide repeat domain 1</fullName>
    </submittedName>
</protein>
<dbReference type="InterPro" id="IPR011990">
    <property type="entry name" value="TPR-like_helical_dom_sf"/>
</dbReference>
<reference evidence="3" key="3">
    <citation type="submission" date="2025-09" db="UniProtKB">
        <authorList>
            <consortium name="Ensembl"/>
        </authorList>
    </citation>
    <scope>IDENTIFICATION</scope>
</reference>
<dbReference type="PANTHER" id="PTHR24014:SF6">
    <property type="entry name" value="PENTATRICOPEPTIDE REPEAT-CONTAINING PROTEIN 1, MITOCHONDRIAL"/>
    <property type="match status" value="1"/>
</dbReference>
<dbReference type="AlphaFoldDB" id="U3IGX5"/>
<evidence type="ECO:0000256" key="1">
    <source>
        <dbReference type="PROSITE-ProRule" id="PRU00708"/>
    </source>
</evidence>
<feature type="compositionally biased region" description="Low complexity" evidence="2">
    <location>
        <begin position="171"/>
        <end position="225"/>
    </location>
</feature>
<name>U3IGX5_ANAPP</name>
<feature type="compositionally biased region" description="Polar residues" evidence="2">
    <location>
        <begin position="538"/>
        <end position="553"/>
    </location>
</feature>
<dbReference type="NCBIfam" id="TIGR00756">
    <property type="entry name" value="PPR"/>
    <property type="match status" value="2"/>
</dbReference>
<evidence type="ECO:0000256" key="2">
    <source>
        <dbReference type="SAM" id="MobiDB-lite"/>
    </source>
</evidence>